<evidence type="ECO:0000313" key="2">
    <source>
        <dbReference type="EMBL" id="OAJ43675.1"/>
    </source>
</evidence>
<gene>
    <name evidence="2" type="ORF">BDEG_27009</name>
</gene>
<evidence type="ECO:0000256" key="1">
    <source>
        <dbReference type="SAM" id="MobiDB-lite"/>
    </source>
</evidence>
<reference evidence="2 3" key="1">
    <citation type="submission" date="2006-10" db="EMBL/GenBank/DDBJ databases">
        <title>The Genome Sequence of Batrachochytrium dendrobatidis JEL423.</title>
        <authorList>
            <consortium name="The Broad Institute Genome Sequencing Platform"/>
            <person name="Birren B."/>
            <person name="Lander E."/>
            <person name="Galagan J."/>
            <person name="Cuomo C."/>
            <person name="Devon K."/>
            <person name="Jaffe D."/>
            <person name="Butler J."/>
            <person name="Alvarez P."/>
            <person name="Gnerre S."/>
            <person name="Grabherr M."/>
            <person name="Kleber M."/>
            <person name="Mauceli E."/>
            <person name="Brockman W."/>
            <person name="Young S."/>
            <person name="LaButti K."/>
            <person name="Sykes S."/>
            <person name="DeCaprio D."/>
            <person name="Crawford M."/>
            <person name="Koehrsen M."/>
            <person name="Engels R."/>
            <person name="Montgomery P."/>
            <person name="Pearson M."/>
            <person name="Howarth C."/>
            <person name="Larson L."/>
            <person name="White J."/>
            <person name="O'Leary S."/>
            <person name="Kodira C."/>
            <person name="Zeng Q."/>
            <person name="Yandava C."/>
            <person name="Alvarado L."/>
            <person name="Longcore J."/>
            <person name="James T."/>
        </authorList>
    </citation>
    <scope>NUCLEOTIDE SEQUENCE [LARGE SCALE GENOMIC DNA]</scope>
    <source>
        <strain evidence="2 3">JEL423</strain>
    </source>
</reference>
<accession>A0A177WVL8</accession>
<sequence length="385" mass="42319">MADKTALTAGEECQQAAKILSSFADPRQGAITAAFITTAMGLAVFKGDQGVAIVRLKTQEWSAPCAITWENASGTIQPGQETVLLFMTEKSIFSLVGRTPLVLNRTHVFQPGPLYGNILDLNSNTDVYAYVRYNNGFTPADLISAHMSGWSVREDPPRHGRWHGKDATWFDVLTNKITVDRSSVGNALYLVLNMAASNSGSANQSGEHKNVADLSKLLAPAATQPLQQQLPGGAGSMGLPQDQIYSTQQQPSSLDPQSQALYQQLLLEQQQQQMFLLQQQQQQQQQLMMQTQQPIGMSGNSQIMFNNMQPQLLQQQQQPSMVGYGKFMPQQFMPGMPAQNLTLQQQQQYLQNNQHQINGQNAQSQLNGINPQLGQGGQAWSSHGM</sequence>
<protein>
    <submittedName>
        <fullName evidence="2">Uncharacterized protein</fullName>
    </submittedName>
</protein>
<feature type="region of interest" description="Disordered" evidence="1">
    <location>
        <begin position="364"/>
        <end position="385"/>
    </location>
</feature>
<organism evidence="2 3">
    <name type="scientific">Batrachochytrium dendrobatidis (strain JEL423)</name>
    <dbReference type="NCBI Taxonomy" id="403673"/>
    <lineage>
        <taxon>Eukaryota</taxon>
        <taxon>Fungi</taxon>
        <taxon>Fungi incertae sedis</taxon>
        <taxon>Chytridiomycota</taxon>
        <taxon>Chytridiomycota incertae sedis</taxon>
        <taxon>Chytridiomycetes</taxon>
        <taxon>Rhizophydiales</taxon>
        <taxon>Rhizophydiales incertae sedis</taxon>
        <taxon>Batrachochytrium</taxon>
    </lineage>
</organism>
<reference evidence="2 3" key="2">
    <citation type="submission" date="2016-05" db="EMBL/GenBank/DDBJ databases">
        <title>Lineage-specific infection strategies underlie the spectrum of fungal disease in amphibians.</title>
        <authorList>
            <person name="Cuomo C.A."/>
            <person name="Farrer R.A."/>
            <person name="James T."/>
            <person name="Longcore J."/>
            <person name="Birren B."/>
        </authorList>
    </citation>
    <scope>NUCLEOTIDE SEQUENCE [LARGE SCALE GENOMIC DNA]</scope>
    <source>
        <strain evidence="2 3">JEL423</strain>
    </source>
</reference>
<dbReference type="OrthoDB" id="2149475at2759"/>
<proteinExistence type="predicted"/>
<dbReference type="VEuPathDB" id="FungiDB:BDEG_27009"/>
<name>A0A177WVL8_BATDL</name>
<dbReference type="EMBL" id="DS022310">
    <property type="protein sequence ID" value="OAJ43675.1"/>
    <property type="molecule type" value="Genomic_DNA"/>
</dbReference>
<evidence type="ECO:0000313" key="3">
    <source>
        <dbReference type="Proteomes" id="UP000077115"/>
    </source>
</evidence>
<dbReference type="Proteomes" id="UP000077115">
    <property type="component" value="Unassembled WGS sequence"/>
</dbReference>
<dbReference type="AlphaFoldDB" id="A0A177WVL8"/>